<dbReference type="SMART" id="SM00421">
    <property type="entry name" value="HTH_LUXR"/>
    <property type="match status" value="1"/>
</dbReference>
<dbReference type="InterPro" id="IPR036388">
    <property type="entry name" value="WH-like_DNA-bd_sf"/>
</dbReference>
<dbReference type="Proteomes" id="UP000002066">
    <property type="component" value="Chromosome"/>
</dbReference>
<dbReference type="EMBL" id="CP002475">
    <property type="protein sequence ID" value="ADW01580.1"/>
    <property type="molecule type" value="Genomic_DNA"/>
</dbReference>
<dbReference type="Gene3D" id="1.10.10.10">
    <property type="entry name" value="Winged helix-like DNA-binding domain superfamily/Winged helix DNA-binding domain"/>
    <property type="match status" value="2"/>
</dbReference>
<dbReference type="InterPro" id="IPR016032">
    <property type="entry name" value="Sig_transdc_resp-reg_C-effctor"/>
</dbReference>
<feature type="domain" description="HTH luxR-type" evidence="1">
    <location>
        <begin position="261"/>
        <end position="324"/>
    </location>
</feature>
<dbReference type="InterPro" id="IPR036390">
    <property type="entry name" value="WH_DNA-bd_sf"/>
</dbReference>
<proteinExistence type="predicted"/>
<dbReference type="InterPro" id="IPR051797">
    <property type="entry name" value="TrmB-like"/>
</dbReference>
<dbReference type="GO" id="GO:0003677">
    <property type="term" value="F:DNA binding"/>
    <property type="evidence" value="ECO:0007669"/>
    <property type="project" value="InterPro"/>
</dbReference>
<organism evidence="2 3">
    <name type="scientific">Streptomyces pratensis (strain ATCC 33331 / IAF-45CD)</name>
    <dbReference type="NCBI Taxonomy" id="591167"/>
    <lineage>
        <taxon>Bacteria</taxon>
        <taxon>Bacillati</taxon>
        <taxon>Actinomycetota</taxon>
        <taxon>Actinomycetes</taxon>
        <taxon>Kitasatosporales</taxon>
        <taxon>Streptomycetaceae</taxon>
        <taxon>Streptomyces</taxon>
    </lineage>
</organism>
<dbReference type="GO" id="GO:0006355">
    <property type="term" value="P:regulation of DNA-templated transcription"/>
    <property type="evidence" value="ECO:0007669"/>
    <property type="project" value="InterPro"/>
</dbReference>
<dbReference type="SUPFAM" id="SSF46785">
    <property type="entry name" value="Winged helix' DNA-binding domain"/>
    <property type="match status" value="1"/>
</dbReference>
<dbReference type="PANTHER" id="PTHR34293">
    <property type="entry name" value="HTH-TYPE TRANSCRIPTIONAL REGULATOR TRMBL2"/>
    <property type="match status" value="1"/>
</dbReference>
<evidence type="ECO:0000313" key="3">
    <source>
        <dbReference type="Proteomes" id="UP000002066"/>
    </source>
</evidence>
<evidence type="ECO:0000259" key="1">
    <source>
        <dbReference type="PROSITE" id="PS50043"/>
    </source>
</evidence>
<dbReference type="CDD" id="cd06170">
    <property type="entry name" value="LuxR_C_like"/>
    <property type="match status" value="1"/>
</dbReference>
<name>A0A8D3WF66_STRFA</name>
<dbReference type="InterPro" id="IPR000792">
    <property type="entry name" value="Tscrpt_reg_LuxR_C"/>
</dbReference>
<dbReference type="PANTHER" id="PTHR34293:SF1">
    <property type="entry name" value="HTH-TYPE TRANSCRIPTIONAL REGULATOR TRMBL2"/>
    <property type="match status" value="1"/>
</dbReference>
<accession>A0A8D3WF66</accession>
<reference evidence="2 3" key="1">
    <citation type="submission" date="2011-01" db="EMBL/GenBank/DDBJ databases">
        <title>Complete sequence of chromosome of Streptomyces flavogriseus ATCC 33331.</title>
        <authorList>
            <consortium name="US DOE Joint Genome Institute"/>
            <person name="Lucas S."/>
            <person name="Copeland A."/>
            <person name="Lapidus A."/>
            <person name="Cheng J.-F."/>
            <person name="Goodwin L."/>
            <person name="Pitluck S."/>
            <person name="Davenport K."/>
            <person name="Detter J.C."/>
            <person name="Han C."/>
            <person name="Tapia R."/>
            <person name="Land M."/>
            <person name="Hauser L."/>
            <person name="Kyrpides N."/>
            <person name="Ivanova N."/>
            <person name="Ovchinnikova G."/>
            <person name="Pagani I."/>
            <person name="Brumm P."/>
            <person name="Mead D."/>
            <person name="Woyke T."/>
        </authorList>
    </citation>
    <scope>NUCLEOTIDE SEQUENCE [LARGE SCALE GENOMIC DNA]</scope>
    <source>
        <strain evidence="3">ATCC 33331 / IAF-45CD</strain>
    </source>
</reference>
<sequence>MLTTFGLELMEEAVYRELSASPPPAAEEIADRLAAAPGLVRECLDRLLELGLVRPSFEVPDGFTAVDPILSLQESLAGQHEELVRRQRRLAETHAEVVRLLMSDASGRPGRGEQVERLLGMDDVQRRVDRLAGEAVREVLAFVPGGARSTPELSAARRNDAALLSRAVSIRAVGTDTDSYDAATLAHVRWLTGNGGRFRGCATPLPEMIVFDGSVALVPLDPRNTAAGALQVADPGLVAPLVVLFEQTWSSAAPLDPGRLPADDIPNGKERALLRLVAEGCTDAAAAGQLHVSHRTARRMMAVLMERLGARSRFEAGVKAARRGWL</sequence>
<gene>
    <name evidence="2" type="ordered locus">Sfla_0112</name>
</gene>
<dbReference type="PROSITE" id="PS50043">
    <property type="entry name" value="HTH_LUXR_2"/>
    <property type="match status" value="1"/>
</dbReference>
<dbReference type="OrthoDB" id="4266042at2"/>
<evidence type="ECO:0000313" key="2">
    <source>
        <dbReference type="EMBL" id="ADW01580.1"/>
    </source>
</evidence>
<protein>
    <submittedName>
        <fullName evidence="2">Regulatory protein LuxR</fullName>
    </submittedName>
</protein>
<dbReference type="SUPFAM" id="SSF46894">
    <property type="entry name" value="C-terminal effector domain of the bipartite response regulators"/>
    <property type="match status" value="1"/>
</dbReference>
<dbReference type="AlphaFoldDB" id="A0A8D3WF66"/>
<dbReference type="KEGG" id="sfa:Sfla_0112"/>